<name>A0ABV7GKV3_9RHOB</name>
<reference evidence="2" key="1">
    <citation type="journal article" date="2019" name="Int. J. Syst. Evol. Microbiol.">
        <title>The Global Catalogue of Microorganisms (GCM) 10K type strain sequencing project: providing services to taxonomists for standard genome sequencing and annotation.</title>
        <authorList>
            <consortium name="The Broad Institute Genomics Platform"/>
            <consortium name="The Broad Institute Genome Sequencing Center for Infectious Disease"/>
            <person name="Wu L."/>
            <person name="Ma J."/>
        </authorList>
    </citation>
    <scope>NUCLEOTIDE SEQUENCE [LARGE SCALE GENOMIC DNA]</scope>
    <source>
        <strain evidence="2">KCTC 52366</strain>
    </source>
</reference>
<dbReference type="EMBL" id="JBHRTB010000004">
    <property type="protein sequence ID" value="MFC3141253.1"/>
    <property type="molecule type" value="Genomic_DNA"/>
</dbReference>
<keyword evidence="2" id="KW-1185">Reference proteome</keyword>
<proteinExistence type="predicted"/>
<evidence type="ECO:0000313" key="2">
    <source>
        <dbReference type="Proteomes" id="UP001595632"/>
    </source>
</evidence>
<dbReference type="Proteomes" id="UP001595632">
    <property type="component" value="Unassembled WGS sequence"/>
</dbReference>
<dbReference type="RefSeq" id="WP_379559851.1">
    <property type="nucleotide sequence ID" value="NZ_JBHRTB010000004.1"/>
</dbReference>
<gene>
    <name evidence="1" type="ORF">ACFOGP_00940</name>
</gene>
<protein>
    <submittedName>
        <fullName evidence="1">Uncharacterized protein</fullName>
    </submittedName>
</protein>
<accession>A0ABV7GKV3</accession>
<comment type="caution">
    <text evidence="1">The sequence shown here is derived from an EMBL/GenBank/DDBJ whole genome shotgun (WGS) entry which is preliminary data.</text>
</comment>
<sequence>MNKPPSGKAGAVHHLHVRGAPSESSFLELELFQAVLLSKPIHYVKVTKSSTPSPLLQLLSSLKSDVELIETSSLATAETEILRRLDLDWSDRDKRTSLRSTAALTDALVEARHNDWSNRALFVEPQFLRDTVCGTTKAHPELDVAEHYLILADQQSQTNRVLSRTWIAMRALMINHFSETTDPKTVALWDRAFKTWSRAAAWRGLHAHLWLGNVAALGSLAGMRLRTGAALFDPSLPDIGDLFDNLASVYYSISKRVSTRHRSAMLSRSSAYVEAGLADRDSKYRGSLLPIRGSINHRNHKFRASVRDFTEALNLAIRHDAGPGQIGFLLTELGFAELFLFKFGPARRRIEEGLSLMTENTSSPGFRVRALRKHVRASLACFDIGGAKVSARLALQIAEKHRLYDQIDPLLRRMAK</sequence>
<evidence type="ECO:0000313" key="1">
    <source>
        <dbReference type="EMBL" id="MFC3141253.1"/>
    </source>
</evidence>
<organism evidence="1 2">
    <name type="scientific">Psychromarinibacter halotolerans</name>
    <dbReference type="NCBI Taxonomy" id="1775175"/>
    <lineage>
        <taxon>Bacteria</taxon>
        <taxon>Pseudomonadati</taxon>
        <taxon>Pseudomonadota</taxon>
        <taxon>Alphaproteobacteria</taxon>
        <taxon>Rhodobacterales</taxon>
        <taxon>Paracoccaceae</taxon>
        <taxon>Psychromarinibacter</taxon>
    </lineage>
</organism>